<dbReference type="Proteomes" id="UP000614410">
    <property type="component" value="Unassembled WGS sequence"/>
</dbReference>
<dbReference type="InterPro" id="IPR010428">
    <property type="entry name" value="Zincin_1"/>
</dbReference>
<dbReference type="Gene3D" id="3.30.2010.20">
    <property type="match status" value="1"/>
</dbReference>
<dbReference type="InterPro" id="IPR038555">
    <property type="entry name" value="Zincin_1_sf"/>
</dbReference>
<accession>A0A934KRK1</accession>
<sequence length="116" mass="13339">MPFHVSVDEFERIAAAALDTIPESLRARLDDDNLLITIQSAATESDREEDIDEHVLGFYEGGDDFPKRIVLLQRHIERWCSTHAELVDQVTDTVLHEVAHYFGMDHNDIGETRLRH</sequence>
<dbReference type="Pfam" id="PF06262">
    <property type="entry name" value="Zincin_1"/>
    <property type="match status" value="1"/>
</dbReference>
<comment type="caution">
    <text evidence="1">The sequence shown here is derived from an EMBL/GenBank/DDBJ whole genome shotgun (WGS) entry which is preliminary data.</text>
</comment>
<gene>
    <name evidence="1" type="ORF">JF887_10665</name>
</gene>
<dbReference type="AlphaFoldDB" id="A0A934KRK1"/>
<name>A0A934KRK1_9BACT</name>
<dbReference type="EMBL" id="JAEKNN010000053">
    <property type="protein sequence ID" value="MBJ7609872.1"/>
    <property type="molecule type" value="Genomic_DNA"/>
</dbReference>
<evidence type="ECO:0000313" key="1">
    <source>
        <dbReference type="EMBL" id="MBJ7609872.1"/>
    </source>
</evidence>
<protein>
    <submittedName>
        <fullName evidence="1">Metallopeptidase family protein</fullName>
    </submittedName>
</protein>
<evidence type="ECO:0000313" key="2">
    <source>
        <dbReference type="Proteomes" id="UP000614410"/>
    </source>
</evidence>
<dbReference type="SUPFAM" id="SSF55486">
    <property type="entry name" value="Metalloproteases ('zincins'), catalytic domain"/>
    <property type="match status" value="1"/>
</dbReference>
<reference evidence="1 2" key="1">
    <citation type="submission" date="2020-10" db="EMBL/GenBank/DDBJ databases">
        <title>Ca. Dormibacterota MAGs.</title>
        <authorList>
            <person name="Montgomery K."/>
        </authorList>
    </citation>
    <scope>NUCLEOTIDE SEQUENCE [LARGE SCALE GENOMIC DNA]</scope>
    <source>
        <strain evidence="1">Mitchell_Peninsula_5</strain>
    </source>
</reference>
<dbReference type="CDD" id="cd12952">
    <property type="entry name" value="MMP_ACEL2062"/>
    <property type="match status" value="1"/>
</dbReference>
<proteinExistence type="predicted"/>
<organism evidence="1 2">
    <name type="scientific">Candidatus Amunia macphersoniae</name>
    <dbReference type="NCBI Taxonomy" id="3127014"/>
    <lineage>
        <taxon>Bacteria</taxon>
        <taxon>Bacillati</taxon>
        <taxon>Candidatus Dormiibacterota</taxon>
        <taxon>Candidatus Dormibacteria</taxon>
        <taxon>Candidatus Aeolococcales</taxon>
        <taxon>Candidatus Aeolococcaceae</taxon>
        <taxon>Candidatus Amunia</taxon>
    </lineage>
</organism>